<feature type="transmembrane region" description="Helical" evidence="3">
    <location>
        <begin position="41"/>
        <end position="59"/>
    </location>
</feature>
<feature type="compositionally biased region" description="Pro residues" evidence="2">
    <location>
        <begin position="499"/>
        <end position="508"/>
    </location>
</feature>
<keyword evidence="3" id="KW-1133">Transmembrane helix</keyword>
<accession>A0A7C2NWM8</accession>
<organism evidence="5">
    <name type="scientific">Schlesneria paludicola</name>
    <dbReference type="NCBI Taxonomy" id="360056"/>
    <lineage>
        <taxon>Bacteria</taxon>
        <taxon>Pseudomonadati</taxon>
        <taxon>Planctomycetota</taxon>
        <taxon>Planctomycetia</taxon>
        <taxon>Planctomycetales</taxon>
        <taxon>Planctomycetaceae</taxon>
        <taxon>Schlesneria</taxon>
    </lineage>
</organism>
<dbReference type="InterPro" id="IPR019734">
    <property type="entry name" value="TPR_rpt"/>
</dbReference>
<feature type="region of interest" description="Disordered" evidence="2">
    <location>
        <begin position="417"/>
        <end position="568"/>
    </location>
</feature>
<keyword evidence="1" id="KW-0732">Signal</keyword>
<dbReference type="EMBL" id="DSOK01000366">
    <property type="protein sequence ID" value="HEN16428.1"/>
    <property type="molecule type" value="Genomic_DNA"/>
</dbReference>
<proteinExistence type="predicted"/>
<sequence>MTSDCIHTPRLSPRSATGGRALLWTASHGRAPVIDGGLRRLAIIILAAVAFISGCALPMERKALLGGRDTTIDNVQGPTERRLRDWLWRKEREEDLAVDGSLKPIPGTDAYLAAEELYEDGDYVAAEKAFKKVASKFKKSEIREDAIFMQAESAFNQGHYADAELKYSELLKFYPSTRHLDDVSKRLFEIARAWLDFPEAAELGEVQQVNYDDFRRKLPAEQPAEKKSRTPVFWPNFTDEARPLFDPEGNGVAALRLIWLNDPTGPLADDALMLAASHYARKGDFIEADRHYTLLREEYPNSPHVQQAFVLGSHVKLMSYQGPNYDGKTLQDAEQLKQSILRLYPDLDEKERIERELSRIEEAKAAREWELVVFYERKNNPRAQAVYCHLILQRYPDSRFAKLADERLKQLGPEFASGGKLLEARPDPPPYRSTFGRRPSKPPPPSRPENVPDSRWFGRSTPAGEPQPTPDDADAKPIERPEPAEPRRDRFRRSEPEPKAAPPYPAEPPLETASSGDEPPAETQPGGWSRMFRFSPPRLLRPNSDAKPAAPEIDDEPASNESAGQAEL</sequence>
<comment type="caution">
    <text evidence="5">The sequence shown here is derived from an EMBL/GenBank/DDBJ whole genome shotgun (WGS) entry which is preliminary data.</text>
</comment>
<feature type="compositionally biased region" description="Polar residues" evidence="2">
    <location>
        <begin position="559"/>
        <end position="568"/>
    </location>
</feature>
<keyword evidence="3" id="KW-0472">Membrane</keyword>
<keyword evidence="3" id="KW-0812">Transmembrane</keyword>
<dbReference type="Pfam" id="PF13525">
    <property type="entry name" value="YfiO"/>
    <property type="match status" value="1"/>
</dbReference>
<dbReference type="InterPro" id="IPR011990">
    <property type="entry name" value="TPR-like_helical_dom_sf"/>
</dbReference>
<evidence type="ECO:0000259" key="4">
    <source>
        <dbReference type="Pfam" id="PF13525"/>
    </source>
</evidence>
<dbReference type="InterPro" id="IPR039565">
    <property type="entry name" value="BamD-like"/>
</dbReference>
<evidence type="ECO:0000256" key="1">
    <source>
        <dbReference type="ARBA" id="ARBA00022729"/>
    </source>
</evidence>
<evidence type="ECO:0000313" key="5">
    <source>
        <dbReference type="EMBL" id="HEN16428.1"/>
    </source>
</evidence>
<dbReference type="SUPFAM" id="SSF48452">
    <property type="entry name" value="TPR-like"/>
    <property type="match status" value="1"/>
</dbReference>
<gene>
    <name evidence="5" type="primary">bamD</name>
    <name evidence="5" type="ORF">ENQ76_13275</name>
</gene>
<feature type="domain" description="Outer membrane lipoprotein BamD-like" evidence="4">
    <location>
        <begin position="263"/>
        <end position="401"/>
    </location>
</feature>
<dbReference type="Pfam" id="PF13174">
    <property type="entry name" value="TPR_6"/>
    <property type="match status" value="1"/>
</dbReference>
<feature type="compositionally biased region" description="Basic and acidic residues" evidence="2">
    <location>
        <begin position="473"/>
        <end position="498"/>
    </location>
</feature>
<evidence type="ECO:0000256" key="3">
    <source>
        <dbReference type="SAM" id="Phobius"/>
    </source>
</evidence>
<evidence type="ECO:0000256" key="2">
    <source>
        <dbReference type="SAM" id="MobiDB-lite"/>
    </source>
</evidence>
<protein>
    <submittedName>
        <fullName evidence="5">Outer membrane protein assembly factor BamD</fullName>
    </submittedName>
</protein>
<dbReference type="AlphaFoldDB" id="A0A7C2NWM8"/>
<name>A0A7C2NWM8_9PLAN</name>
<dbReference type="Gene3D" id="1.25.40.10">
    <property type="entry name" value="Tetratricopeptide repeat domain"/>
    <property type="match status" value="2"/>
</dbReference>
<reference evidence="5" key="1">
    <citation type="journal article" date="2020" name="mSystems">
        <title>Genome- and Community-Level Interaction Insights into Carbon Utilization and Element Cycling Functions of Hydrothermarchaeota in Hydrothermal Sediment.</title>
        <authorList>
            <person name="Zhou Z."/>
            <person name="Liu Y."/>
            <person name="Xu W."/>
            <person name="Pan J."/>
            <person name="Luo Z.H."/>
            <person name="Li M."/>
        </authorList>
    </citation>
    <scope>NUCLEOTIDE SEQUENCE [LARGE SCALE GENOMIC DNA]</scope>
    <source>
        <strain evidence="5">SpSt-339</strain>
    </source>
</reference>